<feature type="transmembrane region" description="Helical" evidence="1">
    <location>
        <begin position="89"/>
        <end position="109"/>
    </location>
</feature>
<proteinExistence type="predicted"/>
<dbReference type="RefSeq" id="XP_020436827.1">
    <property type="nucleotide sequence ID" value="XM_020572710.1"/>
</dbReference>
<keyword evidence="1" id="KW-1133">Transmembrane helix</keyword>
<dbReference type="AlphaFoldDB" id="D3B090"/>
<evidence type="ECO:0000313" key="2">
    <source>
        <dbReference type="EMBL" id="EFA84714.1"/>
    </source>
</evidence>
<keyword evidence="1" id="KW-0472">Membrane</keyword>
<accession>D3B090</accession>
<dbReference type="Proteomes" id="UP000001396">
    <property type="component" value="Unassembled WGS sequence"/>
</dbReference>
<organism evidence="2 3">
    <name type="scientific">Heterostelium pallidum (strain ATCC 26659 / Pp 5 / PN500)</name>
    <name type="common">Cellular slime mold</name>
    <name type="synonym">Polysphondylium pallidum</name>
    <dbReference type="NCBI Taxonomy" id="670386"/>
    <lineage>
        <taxon>Eukaryota</taxon>
        <taxon>Amoebozoa</taxon>
        <taxon>Evosea</taxon>
        <taxon>Eumycetozoa</taxon>
        <taxon>Dictyostelia</taxon>
        <taxon>Acytosteliales</taxon>
        <taxon>Acytosteliaceae</taxon>
        <taxon>Heterostelium</taxon>
    </lineage>
</organism>
<evidence type="ECO:0000256" key="1">
    <source>
        <dbReference type="SAM" id="Phobius"/>
    </source>
</evidence>
<feature type="transmembrane region" description="Helical" evidence="1">
    <location>
        <begin position="47"/>
        <end position="69"/>
    </location>
</feature>
<comment type="caution">
    <text evidence="2">The sequence shown here is derived from an EMBL/GenBank/DDBJ whole genome shotgun (WGS) entry which is preliminary data.</text>
</comment>
<evidence type="ECO:0000313" key="3">
    <source>
        <dbReference type="Proteomes" id="UP000001396"/>
    </source>
</evidence>
<name>D3B090_HETP5</name>
<gene>
    <name evidence="2" type="ORF">PPL_01706</name>
</gene>
<dbReference type="InParanoid" id="D3B090"/>
<sequence length="110" mass="12454">MECEYTVSAVKNNLNVTTSCEVFPQPEDIHVQRYHDIRTYSKMSRECSSLTSTVLKNSFICLFVLYIILGATEFSGRNEVNGTERKKSHTGLAFLLFNILLTGTDLSPIR</sequence>
<reference evidence="2 3" key="1">
    <citation type="journal article" date="2011" name="Genome Res.">
        <title>Phylogeny-wide analysis of social amoeba genomes highlights ancient origins for complex intercellular communication.</title>
        <authorList>
            <person name="Heidel A.J."/>
            <person name="Lawal H.M."/>
            <person name="Felder M."/>
            <person name="Schilde C."/>
            <person name="Helps N.R."/>
            <person name="Tunggal B."/>
            <person name="Rivero F."/>
            <person name="John U."/>
            <person name="Schleicher M."/>
            <person name="Eichinger L."/>
            <person name="Platzer M."/>
            <person name="Noegel A.A."/>
            <person name="Schaap P."/>
            <person name="Gloeckner G."/>
        </authorList>
    </citation>
    <scope>NUCLEOTIDE SEQUENCE [LARGE SCALE GENOMIC DNA]</scope>
    <source>
        <strain evidence="3">ATCC 26659 / Pp 5 / PN500</strain>
    </source>
</reference>
<dbReference type="GeneID" id="31357235"/>
<dbReference type="EMBL" id="ADBJ01000008">
    <property type="protein sequence ID" value="EFA84714.1"/>
    <property type="molecule type" value="Genomic_DNA"/>
</dbReference>
<protein>
    <submittedName>
        <fullName evidence="2">Uncharacterized protein</fullName>
    </submittedName>
</protein>
<keyword evidence="1" id="KW-0812">Transmembrane</keyword>
<keyword evidence="3" id="KW-1185">Reference proteome</keyword>